<dbReference type="EMBL" id="PQXN01000150">
    <property type="protein sequence ID" value="TGO51994.1"/>
    <property type="molecule type" value="Genomic_DNA"/>
</dbReference>
<name>A0A4Z1HTB3_9HELO</name>
<gene>
    <name evidence="1" type="ORF">BCON_0150g00270</name>
</gene>
<sequence length="39" mass="4216">MEDYRVVIATADERLEVGAGFGGVRGVELEGYGALRKKC</sequence>
<accession>A0A4Z1HTB3</accession>
<protein>
    <submittedName>
        <fullName evidence="1">Uncharacterized protein</fullName>
    </submittedName>
</protein>
<dbReference type="AlphaFoldDB" id="A0A4Z1HTB3"/>
<keyword evidence="2" id="KW-1185">Reference proteome</keyword>
<organism evidence="1 2">
    <name type="scientific">Botryotinia convoluta</name>
    <dbReference type="NCBI Taxonomy" id="54673"/>
    <lineage>
        <taxon>Eukaryota</taxon>
        <taxon>Fungi</taxon>
        <taxon>Dikarya</taxon>
        <taxon>Ascomycota</taxon>
        <taxon>Pezizomycotina</taxon>
        <taxon>Leotiomycetes</taxon>
        <taxon>Helotiales</taxon>
        <taxon>Sclerotiniaceae</taxon>
        <taxon>Botryotinia</taxon>
    </lineage>
</organism>
<proteinExistence type="predicted"/>
<comment type="caution">
    <text evidence="1">The sequence shown here is derived from an EMBL/GenBank/DDBJ whole genome shotgun (WGS) entry which is preliminary data.</text>
</comment>
<dbReference type="Proteomes" id="UP000297527">
    <property type="component" value="Unassembled WGS sequence"/>
</dbReference>
<evidence type="ECO:0000313" key="2">
    <source>
        <dbReference type="Proteomes" id="UP000297527"/>
    </source>
</evidence>
<evidence type="ECO:0000313" key="1">
    <source>
        <dbReference type="EMBL" id="TGO51994.1"/>
    </source>
</evidence>
<reference evidence="1 2" key="1">
    <citation type="submission" date="2017-12" db="EMBL/GenBank/DDBJ databases">
        <title>Comparative genomics of Botrytis spp.</title>
        <authorList>
            <person name="Valero-Jimenez C.A."/>
            <person name="Tapia P."/>
            <person name="Veloso J."/>
            <person name="Silva-Moreno E."/>
            <person name="Staats M."/>
            <person name="Valdes J.H."/>
            <person name="Van Kan J.A.L."/>
        </authorList>
    </citation>
    <scope>NUCLEOTIDE SEQUENCE [LARGE SCALE GENOMIC DNA]</scope>
    <source>
        <strain evidence="1 2">MUCL11595</strain>
    </source>
</reference>